<dbReference type="InterPro" id="IPR035979">
    <property type="entry name" value="RBD_domain_sf"/>
</dbReference>
<dbReference type="CDD" id="cd00590">
    <property type="entry name" value="RRM_SF"/>
    <property type="match status" value="1"/>
</dbReference>
<gene>
    <name evidence="3" type="ORF">CTEN210_03379</name>
</gene>
<dbReference type="GO" id="GO:0005737">
    <property type="term" value="C:cytoplasm"/>
    <property type="evidence" value="ECO:0007669"/>
    <property type="project" value="TreeGrafter"/>
</dbReference>
<dbReference type="SUPFAM" id="SSF54928">
    <property type="entry name" value="RNA-binding domain, RBD"/>
    <property type="match status" value="1"/>
</dbReference>
<dbReference type="Gene3D" id="3.40.50.150">
    <property type="entry name" value="Vaccinia Virus protein VP39"/>
    <property type="match status" value="1"/>
</dbReference>
<keyword evidence="1" id="KW-0175">Coiled coil</keyword>
<dbReference type="Proteomes" id="UP001054902">
    <property type="component" value="Unassembled WGS sequence"/>
</dbReference>
<dbReference type="InterPro" id="IPR029063">
    <property type="entry name" value="SAM-dependent_MTases_sf"/>
</dbReference>
<organism evidence="3 4">
    <name type="scientific">Chaetoceros tenuissimus</name>
    <dbReference type="NCBI Taxonomy" id="426638"/>
    <lineage>
        <taxon>Eukaryota</taxon>
        <taxon>Sar</taxon>
        <taxon>Stramenopiles</taxon>
        <taxon>Ochrophyta</taxon>
        <taxon>Bacillariophyta</taxon>
        <taxon>Coscinodiscophyceae</taxon>
        <taxon>Chaetocerotophycidae</taxon>
        <taxon>Chaetocerotales</taxon>
        <taxon>Chaetocerotaceae</taxon>
        <taxon>Chaetoceros</taxon>
    </lineage>
</organism>
<dbReference type="Pfam" id="PF13679">
    <property type="entry name" value="Methyltransf_32"/>
    <property type="match status" value="1"/>
</dbReference>
<dbReference type="AlphaFoldDB" id="A0AAD3CLK9"/>
<dbReference type="InterPro" id="IPR025714">
    <property type="entry name" value="Methyltranfer_dom"/>
</dbReference>
<dbReference type="InterPro" id="IPR012677">
    <property type="entry name" value="Nucleotide-bd_a/b_plait_sf"/>
</dbReference>
<feature type="coiled-coil region" evidence="1">
    <location>
        <begin position="257"/>
        <end position="291"/>
    </location>
</feature>
<dbReference type="SUPFAM" id="SSF53335">
    <property type="entry name" value="S-adenosyl-L-methionine-dependent methyltransferases"/>
    <property type="match status" value="1"/>
</dbReference>
<sequence>MDPTEKSKCIYIGNIDWNVPLKEVEDYLASISEDVSVVDIRVKEATTKKRDVGKCHGGSAQIEFESHDDASKALDTFQNLSNEIEDIPIGSIKSRWALNHAVDKKQHTEKKNEISQERILHRKMRAEKYARQRQAIAKRTDDLLEYINSSLKIKVGIELEILDSPPLSWSKEIPDEIDPMRGGGLRKGTERGKRKQVQVECFYDVLYEILNENEDKRSDIDNGLELVADLGSGAGNLSLPLAWLLKDNNSKYKVLAIDINKRSLQRLEERAERIQVELETLDEDLFNLINDVAKDEDPLKHCSAIVSLHACGAASDLAIENAVRREIPFIISPCCVGKAKAKRQAGNMPTMSAQRSGTPDSITYPRSSILREIVGDEDYNLILSAADYSASERIDLSSDKEMKHIHRGKLAKNLVETDRLMWAEERNYTIRLLEIPRLGNPRRYQIFVAGFK</sequence>
<dbReference type="Gene3D" id="3.30.70.330">
    <property type="match status" value="1"/>
</dbReference>
<dbReference type="PANTHER" id="PTHR13369">
    <property type="match status" value="1"/>
</dbReference>
<reference evidence="3 4" key="1">
    <citation type="journal article" date="2021" name="Sci. Rep.">
        <title>The genome of the diatom Chaetoceros tenuissimus carries an ancient integrated fragment of an extant virus.</title>
        <authorList>
            <person name="Hongo Y."/>
            <person name="Kimura K."/>
            <person name="Takaki Y."/>
            <person name="Yoshida Y."/>
            <person name="Baba S."/>
            <person name="Kobayashi G."/>
            <person name="Nagasaki K."/>
            <person name="Hano T."/>
            <person name="Tomaru Y."/>
        </authorList>
    </citation>
    <scope>NUCLEOTIDE SEQUENCE [LARGE SCALE GENOMIC DNA]</scope>
    <source>
        <strain evidence="3 4">NIES-3715</strain>
    </source>
</reference>
<dbReference type="CDD" id="cd02440">
    <property type="entry name" value="AdoMet_MTases"/>
    <property type="match status" value="1"/>
</dbReference>
<feature type="domain" description="Methyltransferase" evidence="2">
    <location>
        <begin position="194"/>
        <end position="336"/>
    </location>
</feature>
<dbReference type="PANTHER" id="PTHR13369:SF0">
    <property type="entry name" value="GLUTATHIONE S-TRANSFERASE C-TERMINAL DOMAIN-CONTAINING PROTEIN"/>
    <property type="match status" value="1"/>
</dbReference>
<proteinExistence type="predicted"/>
<dbReference type="GO" id="GO:0003676">
    <property type="term" value="F:nucleic acid binding"/>
    <property type="evidence" value="ECO:0007669"/>
    <property type="project" value="InterPro"/>
</dbReference>
<evidence type="ECO:0000259" key="2">
    <source>
        <dbReference type="Pfam" id="PF13679"/>
    </source>
</evidence>
<protein>
    <recommendedName>
        <fullName evidence="2">Methyltransferase domain-containing protein</fullName>
    </recommendedName>
</protein>
<evidence type="ECO:0000313" key="3">
    <source>
        <dbReference type="EMBL" id="GFH46905.1"/>
    </source>
</evidence>
<name>A0AAD3CLK9_9STRA</name>
<evidence type="ECO:0000313" key="4">
    <source>
        <dbReference type="Proteomes" id="UP001054902"/>
    </source>
</evidence>
<accession>A0AAD3CLK9</accession>
<evidence type="ECO:0000256" key="1">
    <source>
        <dbReference type="SAM" id="Coils"/>
    </source>
</evidence>
<comment type="caution">
    <text evidence="3">The sequence shown here is derived from an EMBL/GenBank/DDBJ whole genome shotgun (WGS) entry which is preliminary data.</text>
</comment>
<dbReference type="EMBL" id="BLLK01000022">
    <property type="protein sequence ID" value="GFH46905.1"/>
    <property type="molecule type" value="Genomic_DNA"/>
</dbReference>
<keyword evidence="4" id="KW-1185">Reference proteome</keyword>